<feature type="domain" description="Glucose-methanol-choline oxidoreductase N-terminal" evidence="14">
    <location>
        <begin position="1261"/>
        <end position="1275"/>
    </location>
</feature>
<feature type="compositionally biased region" description="Polar residues" evidence="13">
    <location>
        <begin position="811"/>
        <end position="826"/>
    </location>
</feature>
<reference evidence="15" key="2">
    <citation type="submission" date="2020-04" db="EMBL/GenBank/DDBJ databases">
        <authorList>
            <person name="Santos R.A.C."/>
            <person name="Steenwyk J.L."/>
            <person name="Rivero-Menendez O."/>
            <person name="Mead M.E."/>
            <person name="Silva L.P."/>
            <person name="Bastos R.W."/>
            <person name="Alastruey-Izquierdo A."/>
            <person name="Goldman G.H."/>
            <person name="Rokas A."/>
        </authorList>
    </citation>
    <scope>NUCLEOTIDE SEQUENCE</scope>
    <source>
        <strain evidence="15">CNM-CM6805</strain>
    </source>
</reference>
<evidence type="ECO:0000256" key="10">
    <source>
        <dbReference type="ARBA" id="ARBA00023002"/>
    </source>
</evidence>
<protein>
    <recommendedName>
        <fullName evidence="12">glucose oxidase</fullName>
        <ecNumber evidence="12">1.1.3.4</ecNumber>
    </recommendedName>
</protein>
<feature type="compositionally biased region" description="Basic residues" evidence="13">
    <location>
        <begin position="597"/>
        <end position="613"/>
    </location>
</feature>
<dbReference type="InterPro" id="IPR007867">
    <property type="entry name" value="GMC_OxRtase_C"/>
</dbReference>
<comment type="caution">
    <text evidence="15">The sequence shown here is derived from an EMBL/GenBank/DDBJ whole genome shotgun (WGS) entry which is preliminary data.</text>
</comment>
<comment type="subcellular location">
    <subcellularLocation>
        <location evidence="2">Secreted</location>
        <location evidence="2">Cell wall</location>
    </subcellularLocation>
    <subcellularLocation>
        <location evidence="3">Secreted</location>
        <location evidence="3">Extracellular space</location>
        <location evidence="3">Extracellular matrix</location>
    </subcellularLocation>
</comment>
<comment type="subunit">
    <text evidence="5">Homodimer.</text>
</comment>
<feature type="compositionally biased region" description="Low complexity" evidence="13">
    <location>
        <begin position="651"/>
        <end position="660"/>
    </location>
</feature>
<dbReference type="InterPro" id="IPR036188">
    <property type="entry name" value="FAD/NAD-bd_sf"/>
</dbReference>
<evidence type="ECO:0000256" key="12">
    <source>
        <dbReference type="ARBA" id="ARBA00049722"/>
    </source>
</evidence>
<dbReference type="PANTHER" id="PTHR11552">
    <property type="entry name" value="GLUCOSE-METHANOL-CHOLINE GMC OXIDOREDUCTASE"/>
    <property type="match status" value="1"/>
</dbReference>
<dbReference type="Proteomes" id="UP000653565">
    <property type="component" value="Unassembled WGS sequence"/>
</dbReference>
<dbReference type="PROSITE" id="PS00624">
    <property type="entry name" value="GMC_OXRED_2"/>
    <property type="match status" value="1"/>
</dbReference>
<evidence type="ECO:0000256" key="5">
    <source>
        <dbReference type="ARBA" id="ARBA00011738"/>
    </source>
</evidence>
<evidence type="ECO:0000256" key="6">
    <source>
        <dbReference type="ARBA" id="ARBA00022512"/>
    </source>
</evidence>
<dbReference type="InterPro" id="IPR058348">
    <property type="entry name" value="DUF8035"/>
</dbReference>
<feature type="compositionally biased region" description="Basic and acidic residues" evidence="13">
    <location>
        <begin position="1114"/>
        <end position="1130"/>
    </location>
</feature>
<feature type="region of interest" description="Disordered" evidence="13">
    <location>
        <begin position="584"/>
        <end position="614"/>
    </location>
</feature>
<keyword evidence="9" id="KW-0274">FAD</keyword>
<organism evidence="15 16">
    <name type="scientific">Aspergillus fumigatiaffinis</name>
    <dbReference type="NCBI Taxonomy" id="340414"/>
    <lineage>
        <taxon>Eukaryota</taxon>
        <taxon>Fungi</taxon>
        <taxon>Dikarya</taxon>
        <taxon>Ascomycota</taxon>
        <taxon>Pezizomycotina</taxon>
        <taxon>Eurotiomycetes</taxon>
        <taxon>Eurotiomycetidae</taxon>
        <taxon>Eurotiales</taxon>
        <taxon>Aspergillaceae</taxon>
        <taxon>Aspergillus</taxon>
        <taxon>Aspergillus subgen. Fumigati</taxon>
    </lineage>
</organism>
<evidence type="ECO:0000313" key="16">
    <source>
        <dbReference type="Proteomes" id="UP000653565"/>
    </source>
</evidence>
<evidence type="ECO:0000259" key="14">
    <source>
        <dbReference type="PROSITE" id="PS00624"/>
    </source>
</evidence>
<dbReference type="EC" id="1.1.3.4" evidence="12"/>
<evidence type="ECO:0000256" key="9">
    <source>
        <dbReference type="ARBA" id="ARBA00022827"/>
    </source>
</evidence>
<evidence type="ECO:0000313" key="15">
    <source>
        <dbReference type="EMBL" id="KAF4238586.1"/>
    </source>
</evidence>
<dbReference type="Gene3D" id="3.50.50.60">
    <property type="entry name" value="FAD/NAD(P)-binding domain"/>
    <property type="match status" value="1"/>
</dbReference>
<feature type="region of interest" description="Disordered" evidence="13">
    <location>
        <begin position="450"/>
        <end position="472"/>
    </location>
</feature>
<dbReference type="GO" id="GO:0046562">
    <property type="term" value="F:beta-D-glucose oxidase activity"/>
    <property type="evidence" value="ECO:0007669"/>
    <property type="project" value="UniProtKB-EC"/>
</dbReference>
<feature type="compositionally biased region" description="Low complexity" evidence="13">
    <location>
        <begin position="450"/>
        <end position="460"/>
    </location>
</feature>
<evidence type="ECO:0000256" key="7">
    <source>
        <dbReference type="ARBA" id="ARBA00022530"/>
    </source>
</evidence>
<gene>
    <name evidence="15" type="ORF">CNMCM6805_006258</name>
</gene>
<accession>A0A8H4H9P8</accession>
<evidence type="ECO:0000256" key="11">
    <source>
        <dbReference type="ARBA" id="ARBA00049435"/>
    </source>
</evidence>
<dbReference type="SUPFAM" id="SSF51905">
    <property type="entry name" value="FAD/NAD(P)-binding domain"/>
    <property type="match status" value="1"/>
</dbReference>
<dbReference type="GO" id="GO:0050660">
    <property type="term" value="F:flavin adenine dinucleotide binding"/>
    <property type="evidence" value="ECO:0007669"/>
    <property type="project" value="InterPro"/>
</dbReference>
<keyword evidence="7" id="KW-0964">Secreted</keyword>
<proteinExistence type="inferred from homology"/>
<keyword evidence="8" id="KW-0285">Flavoprotein</keyword>
<dbReference type="PANTHER" id="PTHR11552:SF201">
    <property type="entry name" value="GLUCOSE-METHANOL-CHOLINE OXIDOREDUCTASE N-TERMINAL DOMAIN-CONTAINING PROTEIN"/>
    <property type="match status" value="1"/>
</dbReference>
<comment type="catalytic activity">
    <reaction evidence="11">
        <text>beta-D-glucose + O2 = D-glucono-1,5-lactone + H2O2</text>
        <dbReference type="Rhea" id="RHEA:11428"/>
        <dbReference type="ChEBI" id="CHEBI:15379"/>
        <dbReference type="ChEBI" id="CHEBI:15903"/>
        <dbReference type="ChEBI" id="CHEBI:16217"/>
        <dbReference type="ChEBI" id="CHEBI:16240"/>
        <dbReference type="EC" id="1.1.3.4"/>
    </reaction>
    <physiologicalReaction direction="left-to-right" evidence="11">
        <dbReference type="Rhea" id="RHEA:11429"/>
    </physiologicalReaction>
</comment>
<comment type="cofactor">
    <cofactor evidence="1">
        <name>FAD</name>
        <dbReference type="ChEBI" id="CHEBI:57692"/>
    </cofactor>
</comment>
<dbReference type="Gene3D" id="4.10.450.10">
    <property type="entry name" value="Glucose Oxidase, domain 2"/>
    <property type="match status" value="1"/>
</dbReference>
<dbReference type="Pfam" id="PF05199">
    <property type="entry name" value="GMC_oxred_C"/>
    <property type="match status" value="1"/>
</dbReference>
<evidence type="ECO:0000256" key="4">
    <source>
        <dbReference type="ARBA" id="ARBA00010790"/>
    </source>
</evidence>
<dbReference type="EMBL" id="JAAAPX010000037">
    <property type="protein sequence ID" value="KAF4238586.1"/>
    <property type="molecule type" value="Genomic_DNA"/>
</dbReference>
<dbReference type="Pfam" id="PF26082">
    <property type="entry name" value="zf-C2H2_AcuF"/>
    <property type="match status" value="1"/>
</dbReference>
<keyword evidence="6" id="KW-0134">Cell wall</keyword>
<dbReference type="Gene3D" id="3.30.560.10">
    <property type="entry name" value="Glucose Oxidase, domain 3"/>
    <property type="match status" value="1"/>
</dbReference>
<dbReference type="OrthoDB" id="20872at2759"/>
<feature type="region of interest" description="Disordered" evidence="13">
    <location>
        <begin position="634"/>
        <end position="694"/>
    </location>
</feature>
<keyword evidence="16" id="KW-1185">Reference proteome</keyword>
<keyword evidence="10" id="KW-0560">Oxidoreductase</keyword>
<reference evidence="15" key="1">
    <citation type="journal article" date="2020" name="bioRxiv">
        <title>Genomic and phenotypic heterogeneity of clinical isolates of the human pathogens Aspergillus fumigatus, Aspergillus lentulus and Aspergillus fumigatiaffinis.</title>
        <authorList>
            <person name="dos Santos R.A.C."/>
            <person name="Steenwyk J.L."/>
            <person name="Rivero-Menendez O."/>
            <person name="Mead M.E."/>
            <person name="Silva L.P."/>
            <person name="Bastos R.W."/>
            <person name="Alastruey-Izquierdo A."/>
            <person name="Goldman G.H."/>
            <person name="Rokas A."/>
        </authorList>
    </citation>
    <scope>NUCLEOTIDE SEQUENCE</scope>
    <source>
        <strain evidence="15">CNM-CM6805</strain>
    </source>
</reference>
<dbReference type="SUPFAM" id="SSF54373">
    <property type="entry name" value="FAD-linked reductases, C-terminal domain"/>
    <property type="match status" value="1"/>
</dbReference>
<dbReference type="Pfam" id="PF00732">
    <property type="entry name" value="GMC_oxred_N"/>
    <property type="match status" value="1"/>
</dbReference>
<name>A0A8H4H9P8_9EURO</name>
<sequence length="1524" mass="171597">MAIAAKAAECARHLEKVTQAATSEEARQDWENQIFRFNLWSGNNFVFAPTRASMDWRLRNAAVLESSMCELLDDLQSSLIRASATMKTESIQEEANQHDTVSTTLEELFRLSRAVRRSGILRRFVKIGYYMEYDENGVNLTEEFRNGVERVVQFRLKHAPASEDLKRRLVDTICLRQQHFAYLRAKWEKAKPKPRDTITAPVITKSTLGATFSVRGSIPSSTNKMPKKEMIATRTPVRSMMTATTAQPQRVRRERSIKSAVSMEHEEVEYSHNNLPLPPKIPLHAVEYECPFCYMVCSSGEFSGERWKKHIVQDIMPFFCILDTCRTPNALYESGWDWVKHMKTEHVQGGWTCMDESHNETLFFKSDSAFKEHMVSCHEDAFSDDELDGIADASYLRVPVDSVINVCPFCPIDPQVNVPTEKIITHVAEHLLSFAQISLSWQMEREASDSQSFSDWSSQDQPEDSFSKYITPQKGRPNKVVRRVRNPYHGLHELAKERVARGYHYITYRSNVSAERQPPDSPDFEDEYATDPEYIPELEDLPDVDENICNLLWQSVREELHLPPLDHQPPDWLYAFQVQGTDYNEPHTLDTSTTNLHRPRSRSRSRSSSRSRHTLRDVALGAAIGISAIPGAKSRYYSQSRSRSPRKSKSRQSSFSHSSFIGIAQPARKSARFGSSFTASSENRKKRQTKKRKGISFLNIASSSSSADDDLVLGSVNARRSPKSKKNGKKKDSALLGLSATASAVPAAYHHQGQWRGETLAGKDSRSGPYDYTSSATSSDVWEDVDSEGQSSSSVKFAPAFRESGRLGSVDSPTRTTAGPESNNRVNRYDNGYLHPIGSQVGNVRRHSESPPQPRMLRRQGSLDTFDRLPSRRIDEDFRERGRPPKRTNDEVIADPESLDKEKVEKLKYPRKGKTRMPRELVHTGVIREYGYPYEEEGNVVIIQLALSDQQINALIARSCEVDPEAAMRSSDVYADDHEYRNPPSSRIAPETTDVISNPEKVKDQTYDYIIAGGGLTGLTIAAKLLDHSAKFNVLVIEDGSYGSEYGPIVDDLNTYGEIFGSTVDHAYETSPQIHKRVEIIRSGNGPGGSTLINGGTWTRWNWDGLKKYMDEIEKPRDPTKDKDVTEGHHHPYNPDCHNSNPKKGKVEVGARDRKTNWSPLIFALMQTANETNGAPYQQDLCCGPHGCCTVVLELVLRNDSTKSRITVLTGQLVGKVNLGLDSTEKDGPEYKAKGVEFGTHRKEGWSFNVTAKEEVLLAAGSTISPLILQYSGIGPADVLANPKVKIEQKIDLPVGLNMQDQTTTSVIARSTPEGNGQGQVAYFATFEESALFLRYVTYQNWLLGKNNVSYAELFLDTDNHIHIDLWNLLPFTRGYVKILNSDPYLRSFEYNPRYFQNSLDLYGQAAASRLARKLTRSGRMKQFFGEETLPGELLPDNASLEDWVRYVKQNFRGNYHSVGTCSMMKKELGGVVDENAKVYGVKNLRVVDGSIPPTRVSSHVMTVVYGMAVKISEATLKEYNDKK</sequence>
<comment type="similarity">
    <text evidence="4">Belongs to the GMC oxidoreductase family.</text>
</comment>
<dbReference type="Pfam" id="PF26118">
    <property type="entry name" value="DUF8035"/>
    <property type="match status" value="1"/>
</dbReference>
<evidence type="ECO:0000256" key="3">
    <source>
        <dbReference type="ARBA" id="ARBA00004498"/>
    </source>
</evidence>
<feature type="region of interest" description="Disordered" evidence="13">
    <location>
        <begin position="749"/>
        <end position="891"/>
    </location>
</feature>
<keyword evidence="7" id="KW-0272">Extracellular matrix</keyword>
<evidence type="ECO:0000256" key="13">
    <source>
        <dbReference type="SAM" id="MobiDB-lite"/>
    </source>
</evidence>
<dbReference type="InterPro" id="IPR012132">
    <property type="entry name" value="GMC_OxRdtase"/>
</dbReference>
<dbReference type="InterPro" id="IPR058925">
    <property type="entry name" value="zf-C2H2_AcuF"/>
</dbReference>
<evidence type="ECO:0000256" key="8">
    <source>
        <dbReference type="ARBA" id="ARBA00022630"/>
    </source>
</evidence>
<evidence type="ECO:0000256" key="2">
    <source>
        <dbReference type="ARBA" id="ARBA00004191"/>
    </source>
</evidence>
<evidence type="ECO:0000256" key="1">
    <source>
        <dbReference type="ARBA" id="ARBA00001974"/>
    </source>
</evidence>
<feature type="compositionally biased region" description="Basic and acidic residues" evidence="13">
    <location>
        <begin position="865"/>
        <end position="890"/>
    </location>
</feature>
<feature type="region of interest" description="Disordered" evidence="13">
    <location>
        <begin position="1114"/>
        <end position="1146"/>
    </location>
</feature>
<dbReference type="InterPro" id="IPR000172">
    <property type="entry name" value="GMC_OxRdtase_N"/>
</dbReference>
<dbReference type="InterPro" id="IPR027424">
    <property type="entry name" value="Glucose_Oxidase_domain_2"/>
</dbReference>
<feature type="compositionally biased region" description="Basic residues" evidence="13">
    <location>
        <begin position="684"/>
        <end position="694"/>
    </location>
</feature>